<proteinExistence type="predicted"/>
<dbReference type="Proteomes" id="UP001278500">
    <property type="component" value="Unassembled WGS sequence"/>
</dbReference>
<reference evidence="1" key="2">
    <citation type="submission" date="2023-06" db="EMBL/GenBank/DDBJ databases">
        <authorList>
            <consortium name="Lawrence Berkeley National Laboratory"/>
            <person name="Haridas S."/>
            <person name="Hensen N."/>
            <person name="Bonometti L."/>
            <person name="Westerberg I."/>
            <person name="Brannstrom I.O."/>
            <person name="Guillou S."/>
            <person name="Cros-Aarteil S."/>
            <person name="Calhoun S."/>
            <person name="Kuo A."/>
            <person name="Mondo S."/>
            <person name="Pangilinan J."/>
            <person name="Riley R."/>
            <person name="Labutti K."/>
            <person name="Andreopoulos B."/>
            <person name="Lipzen A."/>
            <person name="Chen C."/>
            <person name="Yanf M."/>
            <person name="Daum C."/>
            <person name="Ng V."/>
            <person name="Clum A."/>
            <person name="Steindorff A."/>
            <person name="Ohm R."/>
            <person name="Martin F."/>
            <person name="Silar P."/>
            <person name="Natvig D."/>
            <person name="Lalanne C."/>
            <person name="Gautier V."/>
            <person name="Ament-Velasquez S.L."/>
            <person name="Kruys A."/>
            <person name="Hutchinson M.I."/>
            <person name="Powell A.J."/>
            <person name="Barry K."/>
            <person name="Miller A.N."/>
            <person name="Grigoriev I.V."/>
            <person name="Debuchy R."/>
            <person name="Gladieux P."/>
            <person name="Thoren M.H."/>
            <person name="Johannesson H."/>
        </authorList>
    </citation>
    <scope>NUCLEOTIDE SEQUENCE</scope>
    <source>
        <strain evidence="1">CBS 560.94</strain>
    </source>
</reference>
<reference evidence="1" key="1">
    <citation type="journal article" date="2023" name="Mol. Phylogenet. Evol.">
        <title>Genome-scale phylogeny and comparative genomics of the fungal order Sordariales.</title>
        <authorList>
            <person name="Hensen N."/>
            <person name="Bonometti L."/>
            <person name="Westerberg I."/>
            <person name="Brannstrom I.O."/>
            <person name="Guillou S."/>
            <person name="Cros-Aarteil S."/>
            <person name="Calhoun S."/>
            <person name="Haridas S."/>
            <person name="Kuo A."/>
            <person name="Mondo S."/>
            <person name="Pangilinan J."/>
            <person name="Riley R."/>
            <person name="LaButti K."/>
            <person name="Andreopoulos B."/>
            <person name="Lipzen A."/>
            <person name="Chen C."/>
            <person name="Yan M."/>
            <person name="Daum C."/>
            <person name="Ng V."/>
            <person name="Clum A."/>
            <person name="Steindorff A."/>
            <person name="Ohm R.A."/>
            <person name="Martin F."/>
            <person name="Silar P."/>
            <person name="Natvig D.O."/>
            <person name="Lalanne C."/>
            <person name="Gautier V."/>
            <person name="Ament-Velasquez S.L."/>
            <person name="Kruys A."/>
            <person name="Hutchinson M.I."/>
            <person name="Powell A.J."/>
            <person name="Barry K."/>
            <person name="Miller A.N."/>
            <person name="Grigoriev I.V."/>
            <person name="Debuchy R."/>
            <person name="Gladieux P."/>
            <person name="Hiltunen Thoren M."/>
            <person name="Johannesson H."/>
        </authorList>
    </citation>
    <scope>NUCLEOTIDE SEQUENCE</scope>
    <source>
        <strain evidence="1">CBS 560.94</strain>
    </source>
</reference>
<organism evidence="1 2">
    <name type="scientific">Neurospora tetraspora</name>
    <dbReference type="NCBI Taxonomy" id="94610"/>
    <lineage>
        <taxon>Eukaryota</taxon>
        <taxon>Fungi</taxon>
        <taxon>Dikarya</taxon>
        <taxon>Ascomycota</taxon>
        <taxon>Pezizomycotina</taxon>
        <taxon>Sordariomycetes</taxon>
        <taxon>Sordariomycetidae</taxon>
        <taxon>Sordariales</taxon>
        <taxon>Sordariaceae</taxon>
        <taxon>Neurospora</taxon>
    </lineage>
</organism>
<gene>
    <name evidence="1" type="ORF">B0H65DRAFT_419847</name>
</gene>
<protein>
    <submittedName>
        <fullName evidence="1">Uncharacterized protein</fullName>
    </submittedName>
</protein>
<accession>A0AAE0MU92</accession>
<comment type="caution">
    <text evidence="1">The sequence shown here is derived from an EMBL/GenBank/DDBJ whole genome shotgun (WGS) entry which is preliminary data.</text>
</comment>
<sequence length="63" mass="7159">MSIHDSANTSNERIETVRNFPTSHAITNTQWYDVSMCEPYFEPLNATLRYQHQLPQSGTKGSG</sequence>
<name>A0AAE0MU92_9PEZI</name>
<dbReference type="EMBL" id="JAUEPP010000002">
    <property type="protein sequence ID" value="KAK3350484.1"/>
    <property type="molecule type" value="Genomic_DNA"/>
</dbReference>
<dbReference type="GeneID" id="87861393"/>
<keyword evidence="2" id="KW-1185">Reference proteome</keyword>
<dbReference type="AlphaFoldDB" id="A0AAE0MU92"/>
<dbReference type="RefSeq" id="XP_062683779.1">
    <property type="nucleotide sequence ID" value="XM_062824239.1"/>
</dbReference>
<evidence type="ECO:0000313" key="2">
    <source>
        <dbReference type="Proteomes" id="UP001278500"/>
    </source>
</evidence>
<evidence type="ECO:0000313" key="1">
    <source>
        <dbReference type="EMBL" id="KAK3350484.1"/>
    </source>
</evidence>